<feature type="repeat" description="ANK" evidence="3">
    <location>
        <begin position="597"/>
        <end position="629"/>
    </location>
</feature>
<dbReference type="SMART" id="SM00248">
    <property type="entry name" value="ANK"/>
    <property type="match status" value="7"/>
</dbReference>
<keyword evidence="2 3" id="KW-0040">ANK repeat</keyword>
<dbReference type="Proteomes" id="UP000193240">
    <property type="component" value="Unassembled WGS sequence"/>
</dbReference>
<feature type="region of interest" description="Disordered" evidence="4">
    <location>
        <begin position="740"/>
        <end position="825"/>
    </location>
</feature>
<dbReference type="EMBL" id="KZ107839">
    <property type="protein sequence ID" value="OSS52821.1"/>
    <property type="molecule type" value="Genomic_DNA"/>
</dbReference>
<evidence type="ECO:0000256" key="2">
    <source>
        <dbReference type="ARBA" id="ARBA00023043"/>
    </source>
</evidence>
<evidence type="ECO:0000313" key="6">
    <source>
        <dbReference type="Proteomes" id="UP000193240"/>
    </source>
</evidence>
<dbReference type="PANTHER" id="PTHR24198">
    <property type="entry name" value="ANKYRIN REPEAT AND PROTEIN KINASE DOMAIN-CONTAINING PROTEIN"/>
    <property type="match status" value="1"/>
</dbReference>
<evidence type="ECO:0000256" key="4">
    <source>
        <dbReference type="SAM" id="MobiDB-lite"/>
    </source>
</evidence>
<feature type="repeat" description="ANK" evidence="3">
    <location>
        <begin position="322"/>
        <end position="354"/>
    </location>
</feature>
<dbReference type="Pfam" id="PF12796">
    <property type="entry name" value="Ank_2"/>
    <property type="match status" value="3"/>
</dbReference>
<gene>
    <name evidence="5" type="ORF">B5807_02148</name>
</gene>
<feature type="compositionally biased region" description="Polar residues" evidence="4">
    <location>
        <begin position="748"/>
        <end position="758"/>
    </location>
</feature>
<evidence type="ECO:0000256" key="3">
    <source>
        <dbReference type="PROSITE-ProRule" id="PRU00023"/>
    </source>
</evidence>
<feature type="repeat" description="ANK" evidence="3">
    <location>
        <begin position="489"/>
        <end position="521"/>
    </location>
</feature>
<feature type="repeat" description="ANK" evidence="3">
    <location>
        <begin position="562"/>
        <end position="596"/>
    </location>
</feature>
<protein>
    <submittedName>
        <fullName evidence="5">Uncharacterized protein</fullName>
    </submittedName>
</protein>
<name>A0A1Y2M9Z4_EPING</name>
<keyword evidence="1" id="KW-0677">Repeat</keyword>
<dbReference type="STRING" id="105696.A0A1Y2M9Z4"/>
<evidence type="ECO:0000256" key="1">
    <source>
        <dbReference type="ARBA" id="ARBA00022737"/>
    </source>
</evidence>
<accession>A0A1Y2M9Z4</accession>
<feature type="repeat" description="ANK" evidence="3">
    <location>
        <begin position="356"/>
        <end position="389"/>
    </location>
</feature>
<evidence type="ECO:0000313" key="5">
    <source>
        <dbReference type="EMBL" id="OSS52821.1"/>
    </source>
</evidence>
<dbReference type="SUPFAM" id="SSF48403">
    <property type="entry name" value="Ankyrin repeat"/>
    <property type="match status" value="1"/>
</dbReference>
<dbReference type="PROSITE" id="PS50088">
    <property type="entry name" value="ANK_REPEAT"/>
    <property type="match status" value="5"/>
</dbReference>
<keyword evidence="6" id="KW-1185">Reference proteome</keyword>
<organism evidence="5 6">
    <name type="scientific">Epicoccum nigrum</name>
    <name type="common">Soil fungus</name>
    <name type="synonym">Epicoccum purpurascens</name>
    <dbReference type="NCBI Taxonomy" id="105696"/>
    <lineage>
        <taxon>Eukaryota</taxon>
        <taxon>Fungi</taxon>
        <taxon>Dikarya</taxon>
        <taxon>Ascomycota</taxon>
        <taxon>Pezizomycotina</taxon>
        <taxon>Dothideomycetes</taxon>
        <taxon>Pleosporomycetidae</taxon>
        <taxon>Pleosporales</taxon>
        <taxon>Pleosporineae</taxon>
        <taxon>Didymellaceae</taxon>
        <taxon>Epicoccum</taxon>
    </lineage>
</organism>
<dbReference type="PANTHER" id="PTHR24198:SF165">
    <property type="entry name" value="ANKYRIN REPEAT-CONTAINING PROTEIN-RELATED"/>
    <property type="match status" value="1"/>
</dbReference>
<dbReference type="InterPro" id="IPR036770">
    <property type="entry name" value="Ankyrin_rpt-contain_sf"/>
</dbReference>
<dbReference type="PRINTS" id="PR01415">
    <property type="entry name" value="ANKYRIN"/>
</dbReference>
<proteinExistence type="predicted"/>
<dbReference type="InterPro" id="IPR002110">
    <property type="entry name" value="Ankyrin_rpt"/>
</dbReference>
<sequence length="838" mass="91326">MRNIKSLTLRRKVLWLALWISSLPMHLLIDFIQNGSTIKNRNLSTLSVNEIKTTYDQEYVSAHGDVILCVEKLSVEYKNLNIFNDRENINFTLSALNTPLEVPIVSKPRVWAQAIDSRGWANATALNEHWSMTADSATLLVQIAGINARPVTNSEVQMSLTFLMVVVACNAIKIGYPGFLLWKGTDDINQPLVAIGDAISSFLEAPDSSTRGYCTYSKAEFFWKNWSLKAGFGIPLSRLLLFAAGWIPFTPWAGASPLRFSAASQKFDGNTTAQIDFIANSPQLLLSVIFLYFNNMFTSMALAYEWDQFEAGASINVTSRDKGETALHIAVQSNNHEIVDLLLAHRINLDTQTSYTGQTALHYVAAGSNSLEMVTKLLKFGARYEIQDLQDRTPAAVALQARNLHAAVAIVDKAKGDPKQLAKEKALLLQQVDDTEGQPSIPDDLVIDILNATCEADSTVLIEAIKRDKARVVERLLDQGADIHRATATGISPITIAIKFADLCIIKLLVQHGADVTIKNPGNLDILQLLFKALTTRNEASIAPIVEFLIAKGANPMTSYSDGKTLLHWAVSSQVDHAQVVKLLIKEGVALNAQDTEGNTALHLAAANGLHYAARTLLAAHADTAVIDSRKRTALLRAVQKKQWALVPLLAVSPAITAWDSDFMTVLHHIARSTPGEYGSWKDIAAATKPFFEEHGSHAEVIQTPPPSPPKAIAKPLPAPPTLTLATPPKPANISVPLYTEDTPLPHVNTTPTPTYSKPSIPDTPSPVETTRPEVAKPTQPARIDSGMSLARSDGTKKAMPDLDRSKSTLDDAAPKSTRQSGDELAGWLAISNMLDRL</sequence>
<dbReference type="InParanoid" id="A0A1Y2M9Z4"/>
<dbReference type="AlphaFoldDB" id="A0A1Y2M9Z4"/>
<dbReference type="Gene3D" id="1.25.40.20">
    <property type="entry name" value="Ankyrin repeat-containing domain"/>
    <property type="match status" value="3"/>
</dbReference>
<feature type="compositionally biased region" description="Basic and acidic residues" evidence="4">
    <location>
        <begin position="794"/>
        <end position="814"/>
    </location>
</feature>
<reference evidence="5 6" key="1">
    <citation type="journal article" date="2017" name="Genome Announc.">
        <title>Genome sequence of the saprophytic ascomycete Epicoccum nigrum ICMP 19927 strain isolated from New Zealand.</title>
        <authorList>
            <person name="Fokin M."/>
            <person name="Fleetwood D."/>
            <person name="Weir B.S."/>
            <person name="Villas-Boas S.G."/>
        </authorList>
    </citation>
    <scope>NUCLEOTIDE SEQUENCE [LARGE SCALE GENOMIC DNA]</scope>
    <source>
        <strain evidence="5 6">ICMP 19927</strain>
    </source>
</reference>
<dbReference type="PROSITE" id="PS50297">
    <property type="entry name" value="ANK_REP_REGION"/>
    <property type="match status" value="5"/>
</dbReference>